<gene>
    <name evidence="1" type="ORF">Dfulv_12595</name>
</gene>
<evidence type="ECO:0000313" key="1">
    <source>
        <dbReference type="EMBL" id="UWP85010.1"/>
    </source>
</evidence>
<dbReference type="EMBL" id="CP073720">
    <property type="protein sequence ID" value="UWP85010.1"/>
    <property type="molecule type" value="Genomic_DNA"/>
</dbReference>
<keyword evidence="2" id="KW-1185">Reference proteome</keyword>
<dbReference type="Proteomes" id="UP001059617">
    <property type="component" value="Chromosome"/>
</dbReference>
<reference evidence="1" key="1">
    <citation type="submission" date="2021-04" db="EMBL/GenBank/DDBJ databases">
        <authorList>
            <person name="Hartkoorn R.C."/>
            <person name="Beaudoing E."/>
            <person name="Hot D."/>
        </authorList>
    </citation>
    <scope>NUCLEOTIDE SEQUENCE</scope>
    <source>
        <strain evidence="1">NRRL B-16292</strain>
    </source>
</reference>
<protein>
    <submittedName>
        <fullName evidence="1">SMI1/KNR4 family protein</fullName>
    </submittedName>
</protein>
<reference evidence="1" key="2">
    <citation type="submission" date="2022-09" db="EMBL/GenBank/DDBJ databases">
        <title>Biosynthetic gene clusters of Dactylosporangioum fulvum.</title>
        <authorList>
            <person name="Caradec T."/>
        </authorList>
    </citation>
    <scope>NUCLEOTIDE SEQUENCE</scope>
    <source>
        <strain evidence="1">NRRL B-16292</strain>
    </source>
</reference>
<proteinExistence type="predicted"/>
<sequence length="268" mass="29820">MTTELRYHARSLALVARTAEVSSGAVTAIDRFAADRGFALPASVREWYSLAAGPAVLRDFGNEDRVYEPHELGRLETFWPEPDGDDGPGDEEREWDPVAEGRLLPFMIENQGVCSWAVVLDGSDDPPVVISFDDLDPSDDWTTHMASFSDLVYTRIWDHSAMHGERVIRSTVTNFEPAVWAGLGLRLDGRPSNSDGQRHRFAGSGDDQRVLLEKDAWGSTGQCYLWAATDDLLVDLVAAVREGSGLATEFSRYWGAETLHRIRHRLEA</sequence>
<name>A0ABY5W6M0_9ACTN</name>
<organism evidence="1 2">
    <name type="scientific">Dactylosporangium fulvum</name>
    <dbReference type="NCBI Taxonomy" id="53359"/>
    <lineage>
        <taxon>Bacteria</taxon>
        <taxon>Bacillati</taxon>
        <taxon>Actinomycetota</taxon>
        <taxon>Actinomycetes</taxon>
        <taxon>Micromonosporales</taxon>
        <taxon>Micromonosporaceae</taxon>
        <taxon>Dactylosporangium</taxon>
    </lineage>
</organism>
<accession>A0ABY5W6M0</accession>
<dbReference type="RefSeq" id="WP_259863039.1">
    <property type="nucleotide sequence ID" value="NZ_BAAAST010000026.1"/>
</dbReference>
<evidence type="ECO:0000313" key="2">
    <source>
        <dbReference type="Proteomes" id="UP001059617"/>
    </source>
</evidence>